<name>A0A5M3MRR6_CONPW</name>
<dbReference type="EMBL" id="JH711577">
    <property type="protein sequence ID" value="EIW81776.1"/>
    <property type="molecule type" value="Genomic_DNA"/>
</dbReference>
<accession>A0A5M3MRR6</accession>
<evidence type="ECO:0000313" key="2">
    <source>
        <dbReference type="Proteomes" id="UP000053558"/>
    </source>
</evidence>
<evidence type="ECO:0008006" key="3">
    <source>
        <dbReference type="Google" id="ProtNLM"/>
    </source>
</evidence>
<dbReference type="Proteomes" id="UP000053558">
    <property type="component" value="Unassembled WGS sequence"/>
</dbReference>
<protein>
    <recommendedName>
        <fullName evidence="3">F-box domain-containing protein</fullName>
    </recommendedName>
</protein>
<gene>
    <name evidence="1" type="ORF">CONPUDRAFT_152680</name>
</gene>
<proteinExistence type="predicted"/>
<comment type="caution">
    <text evidence="1">The sequence shown here is derived from an EMBL/GenBank/DDBJ whole genome shotgun (WGS) entry which is preliminary data.</text>
</comment>
<dbReference type="RefSeq" id="XP_007767659.1">
    <property type="nucleotide sequence ID" value="XM_007769469.1"/>
</dbReference>
<sequence>MSAAKAHYQALLASDCCIPLCLLPLNIVHRIIWYFCASSRFIEPDKPLPHPHKLPPLVASTVCKTWLHIVNDDPSMWTHLIIRYRTPSTLISNCLVVVMTAWLQRARLLPVSLHLSIEARIETDSWKLIKAAVEEHAERWSAVTVSANSFYGGDYIGRLAFPRAKRLEIDLGPFPSETLRPNEARKINAFPSVEALDIISLHRVYDLRHQYLMQNLTSLSILYHQGTRGYQPDLASDWAYARVLCGCPRLVEASFGLGKKGTRSGVLVAEVVELEHLRTLRLRLLSPQSVIGAFLEHLSCPALDTVEFDSVRRLGNYRNVDYREERLAKFITRSNCQLSSLTIRDVDFWQEELMRILGRSKTLRHFTFLPISAECYWTLFYKLVRWTVGFDTLCPSLESLWVSSSLVYALQTRVQIAQVLRSRCRCAPASQHLQALKQVVVIHNYDLAVEVAELKTYLSLNEHRVLGLHRRADSRRSR</sequence>
<organism evidence="1 2">
    <name type="scientific">Coniophora puteana (strain RWD-64-598)</name>
    <name type="common">Brown rot fungus</name>
    <dbReference type="NCBI Taxonomy" id="741705"/>
    <lineage>
        <taxon>Eukaryota</taxon>
        <taxon>Fungi</taxon>
        <taxon>Dikarya</taxon>
        <taxon>Basidiomycota</taxon>
        <taxon>Agaricomycotina</taxon>
        <taxon>Agaricomycetes</taxon>
        <taxon>Agaricomycetidae</taxon>
        <taxon>Boletales</taxon>
        <taxon>Coniophorineae</taxon>
        <taxon>Coniophoraceae</taxon>
        <taxon>Coniophora</taxon>
    </lineage>
</organism>
<dbReference type="KEGG" id="cput:CONPUDRAFT_152680"/>
<evidence type="ECO:0000313" key="1">
    <source>
        <dbReference type="EMBL" id="EIW81776.1"/>
    </source>
</evidence>
<dbReference type="AlphaFoldDB" id="A0A5M3MRR6"/>
<dbReference type="GeneID" id="19203041"/>
<reference evidence="2" key="1">
    <citation type="journal article" date="2012" name="Science">
        <title>The Paleozoic origin of enzymatic lignin decomposition reconstructed from 31 fungal genomes.</title>
        <authorList>
            <person name="Floudas D."/>
            <person name="Binder M."/>
            <person name="Riley R."/>
            <person name="Barry K."/>
            <person name="Blanchette R.A."/>
            <person name="Henrissat B."/>
            <person name="Martinez A.T."/>
            <person name="Otillar R."/>
            <person name="Spatafora J.W."/>
            <person name="Yadav J.S."/>
            <person name="Aerts A."/>
            <person name="Benoit I."/>
            <person name="Boyd A."/>
            <person name="Carlson A."/>
            <person name="Copeland A."/>
            <person name="Coutinho P.M."/>
            <person name="de Vries R.P."/>
            <person name="Ferreira P."/>
            <person name="Findley K."/>
            <person name="Foster B."/>
            <person name="Gaskell J."/>
            <person name="Glotzer D."/>
            <person name="Gorecki P."/>
            <person name="Heitman J."/>
            <person name="Hesse C."/>
            <person name="Hori C."/>
            <person name="Igarashi K."/>
            <person name="Jurgens J.A."/>
            <person name="Kallen N."/>
            <person name="Kersten P."/>
            <person name="Kohler A."/>
            <person name="Kuees U."/>
            <person name="Kumar T.K.A."/>
            <person name="Kuo A."/>
            <person name="LaButti K."/>
            <person name="Larrondo L.F."/>
            <person name="Lindquist E."/>
            <person name="Ling A."/>
            <person name="Lombard V."/>
            <person name="Lucas S."/>
            <person name="Lundell T."/>
            <person name="Martin R."/>
            <person name="McLaughlin D.J."/>
            <person name="Morgenstern I."/>
            <person name="Morin E."/>
            <person name="Murat C."/>
            <person name="Nagy L.G."/>
            <person name="Nolan M."/>
            <person name="Ohm R.A."/>
            <person name="Patyshakuliyeva A."/>
            <person name="Rokas A."/>
            <person name="Ruiz-Duenas F.J."/>
            <person name="Sabat G."/>
            <person name="Salamov A."/>
            <person name="Samejima M."/>
            <person name="Schmutz J."/>
            <person name="Slot J.C."/>
            <person name="St John F."/>
            <person name="Stenlid J."/>
            <person name="Sun H."/>
            <person name="Sun S."/>
            <person name="Syed K."/>
            <person name="Tsang A."/>
            <person name="Wiebenga A."/>
            <person name="Young D."/>
            <person name="Pisabarro A."/>
            <person name="Eastwood D.C."/>
            <person name="Martin F."/>
            <person name="Cullen D."/>
            <person name="Grigoriev I.V."/>
            <person name="Hibbett D.S."/>
        </authorList>
    </citation>
    <scope>NUCLEOTIDE SEQUENCE [LARGE SCALE GENOMIC DNA]</scope>
    <source>
        <strain evidence="2">RWD-64-598 SS2</strain>
    </source>
</reference>
<dbReference type="OMA" id="RAWRTIV"/>
<dbReference type="Gene3D" id="3.80.10.10">
    <property type="entry name" value="Ribonuclease Inhibitor"/>
    <property type="match status" value="1"/>
</dbReference>
<dbReference type="InterPro" id="IPR032675">
    <property type="entry name" value="LRR_dom_sf"/>
</dbReference>
<dbReference type="OrthoDB" id="2685932at2759"/>
<keyword evidence="2" id="KW-1185">Reference proteome</keyword>